<gene>
    <name evidence="1" type="ORF">TNIN_215661</name>
</gene>
<dbReference type="AlphaFoldDB" id="A0A8X6XM29"/>
<proteinExistence type="predicted"/>
<evidence type="ECO:0000313" key="2">
    <source>
        <dbReference type="Proteomes" id="UP000886998"/>
    </source>
</evidence>
<name>A0A8X6XM29_9ARAC</name>
<keyword evidence="2" id="KW-1185">Reference proteome</keyword>
<accession>A0A8X6XM29</accession>
<dbReference type="EMBL" id="BMAV01010993">
    <property type="protein sequence ID" value="GFY56482.1"/>
    <property type="molecule type" value="Genomic_DNA"/>
</dbReference>
<sequence>MSQILFQLGNVKELRAGE</sequence>
<organism evidence="1 2">
    <name type="scientific">Trichonephila inaurata madagascariensis</name>
    <dbReference type="NCBI Taxonomy" id="2747483"/>
    <lineage>
        <taxon>Eukaryota</taxon>
        <taxon>Metazoa</taxon>
        <taxon>Ecdysozoa</taxon>
        <taxon>Arthropoda</taxon>
        <taxon>Chelicerata</taxon>
        <taxon>Arachnida</taxon>
        <taxon>Araneae</taxon>
        <taxon>Araneomorphae</taxon>
        <taxon>Entelegynae</taxon>
        <taxon>Araneoidea</taxon>
        <taxon>Nephilidae</taxon>
        <taxon>Trichonephila</taxon>
        <taxon>Trichonephila inaurata</taxon>
    </lineage>
</organism>
<reference evidence="1" key="1">
    <citation type="submission" date="2020-08" db="EMBL/GenBank/DDBJ databases">
        <title>Multicomponent nature underlies the extraordinary mechanical properties of spider dragline silk.</title>
        <authorList>
            <person name="Kono N."/>
            <person name="Nakamura H."/>
            <person name="Mori M."/>
            <person name="Yoshida Y."/>
            <person name="Ohtoshi R."/>
            <person name="Malay A.D."/>
            <person name="Moran D.A.P."/>
            <person name="Tomita M."/>
            <person name="Numata K."/>
            <person name="Arakawa K."/>
        </authorList>
    </citation>
    <scope>NUCLEOTIDE SEQUENCE</scope>
</reference>
<protein>
    <submittedName>
        <fullName evidence="1">Uncharacterized protein</fullName>
    </submittedName>
</protein>
<evidence type="ECO:0000313" key="1">
    <source>
        <dbReference type="EMBL" id="GFY56482.1"/>
    </source>
</evidence>
<dbReference type="Proteomes" id="UP000886998">
    <property type="component" value="Unassembled WGS sequence"/>
</dbReference>
<feature type="non-terminal residue" evidence="1">
    <location>
        <position position="18"/>
    </location>
</feature>
<comment type="caution">
    <text evidence="1">The sequence shown here is derived from an EMBL/GenBank/DDBJ whole genome shotgun (WGS) entry which is preliminary data.</text>
</comment>